<reference evidence="2" key="2">
    <citation type="submission" date="2015-01" db="EMBL/GenBank/DDBJ databases">
        <title>Evolutionary Origins and Diversification of the Mycorrhizal Mutualists.</title>
        <authorList>
            <consortium name="DOE Joint Genome Institute"/>
            <consortium name="Mycorrhizal Genomics Consortium"/>
            <person name="Kohler A."/>
            <person name="Kuo A."/>
            <person name="Nagy L.G."/>
            <person name="Floudas D."/>
            <person name="Copeland A."/>
            <person name="Barry K.W."/>
            <person name="Cichocki N."/>
            <person name="Veneault-Fourrey C."/>
            <person name="LaButti K."/>
            <person name="Lindquist E.A."/>
            <person name="Lipzen A."/>
            <person name="Lundell T."/>
            <person name="Morin E."/>
            <person name="Murat C."/>
            <person name="Riley R."/>
            <person name="Ohm R."/>
            <person name="Sun H."/>
            <person name="Tunlid A."/>
            <person name="Henrissat B."/>
            <person name="Grigoriev I.V."/>
            <person name="Hibbett D.S."/>
            <person name="Martin F."/>
        </authorList>
    </citation>
    <scope>NUCLEOTIDE SEQUENCE [LARGE SCALE GENOMIC DNA]</scope>
    <source>
        <strain evidence="2">F 1598</strain>
    </source>
</reference>
<gene>
    <name evidence="1" type="ORF">PILCRDRAFT_474498</name>
</gene>
<keyword evidence="2" id="KW-1185">Reference proteome</keyword>
<dbReference type="OrthoDB" id="1701769at2759"/>
<protein>
    <submittedName>
        <fullName evidence="1">Uncharacterized protein</fullName>
    </submittedName>
</protein>
<reference evidence="1 2" key="1">
    <citation type="submission" date="2014-04" db="EMBL/GenBank/DDBJ databases">
        <authorList>
            <consortium name="DOE Joint Genome Institute"/>
            <person name="Kuo A."/>
            <person name="Tarkka M."/>
            <person name="Buscot F."/>
            <person name="Kohler A."/>
            <person name="Nagy L.G."/>
            <person name="Floudas D."/>
            <person name="Copeland A."/>
            <person name="Barry K.W."/>
            <person name="Cichocki N."/>
            <person name="Veneault-Fourrey C."/>
            <person name="LaButti K."/>
            <person name="Lindquist E.A."/>
            <person name="Lipzen A."/>
            <person name="Lundell T."/>
            <person name="Morin E."/>
            <person name="Murat C."/>
            <person name="Sun H."/>
            <person name="Tunlid A."/>
            <person name="Henrissat B."/>
            <person name="Grigoriev I.V."/>
            <person name="Hibbett D.S."/>
            <person name="Martin F."/>
            <person name="Nordberg H.P."/>
            <person name="Cantor M.N."/>
            <person name="Hua S.X."/>
        </authorList>
    </citation>
    <scope>NUCLEOTIDE SEQUENCE [LARGE SCALE GENOMIC DNA]</scope>
    <source>
        <strain evidence="1 2">F 1598</strain>
    </source>
</reference>
<dbReference type="EMBL" id="KN832995">
    <property type="protein sequence ID" value="KIM82271.1"/>
    <property type="molecule type" value="Genomic_DNA"/>
</dbReference>
<evidence type="ECO:0000313" key="2">
    <source>
        <dbReference type="Proteomes" id="UP000054166"/>
    </source>
</evidence>
<name>A0A0C3FTU0_PILCF</name>
<dbReference type="STRING" id="765440.A0A0C3FTU0"/>
<organism evidence="1 2">
    <name type="scientific">Piloderma croceum (strain F 1598)</name>
    <dbReference type="NCBI Taxonomy" id="765440"/>
    <lineage>
        <taxon>Eukaryota</taxon>
        <taxon>Fungi</taxon>
        <taxon>Dikarya</taxon>
        <taxon>Basidiomycota</taxon>
        <taxon>Agaricomycotina</taxon>
        <taxon>Agaricomycetes</taxon>
        <taxon>Agaricomycetidae</taxon>
        <taxon>Atheliales</taxon>
        <taxon>Atheliaceae</taxon>
        <taxon>Piloderma</taxon>
    </lineage>
</organism>
<evidence type="ECO:0000313" key="1">
    <source>
        <dbReference type="EMBL" id="KIM82271.1"/>
    </source>
</evidence>
<dbReference type="AlphaFoldDB" id="A0A0C3FTU0"/>
<sequence>MHNVRVRAAPAGYQERILKVWRLRKCAGCQLQVSTSISAQATYLDSGSLDIVSVDHPKHPAYPATGGYCRDEAILVFRRFYITENTNAPVPKSKANRVLKDTHIAGLVSLEVFPSCSRSAPRRGRVGVMMYRHLEDYLRSSRK</sequence>
<accession>A0A0C3FTU0</accession>
<proteinExistence type="predicted"/>
<dbReference type="Proteomes" id="UP000054166">
    <property type="component" value="Unassembled WGS sequence"/>
</dbReference>
<dbReference type="HOGENOM" id="CLU_1806931_0_0_1"/>
<dbReference type="InParanoid" id="A0A0C3FTU0"/>